<dbReference type="PRINTS" id="PR00171">
    <property type="entry name" value="SUGRTRNSPORT"/>
</dbReference>
<dbReference type="InterPro" id="IPR005829">
    <property type="entry name" value="Sugar_transporter_CS"/>
</dbReference>
<organism evidence="10 11">
    <name type="scientific">Zopfia rhizophila CBS 207.26</name>
    <dbReference type="NCBI Taxonomy" id="1314779"/>
    <lineage>
        <taxon>Eukaryota</taxon>
        <taxon>Fungi</taxon>
        <taxon>Dikarya</taxon>
        <taxon>Ascomycota</taxon>
        <taxon>Pezizomycotina</taxon>
        <taxon>Dothideomycetes</taxon>
        <taxon>Dothideomycetes incertae sedis</taxon>
        <taxon>Zopfiaceae</taxon>
        <taxon>Zopfia</taxon>
    </lineage>
</organism>
<feature type="transmembrane region" description="Helical" evidence="8">
    <location>
        <begin position="151"/>
        <end position="173"/>
    </location>
</feature>
<feature type="transmembrane region" description="Helical" evidence="8">
    <location>
        <begin position="352"/>
        <end position="376"/>
    </location>
</feature>
<feature type="transmembrane region" description="Helical" evidence="8">
    <location>
        <begin position="185"/>
        <end position="204"/>
    </location>
</feature>
<evidence type="ECO:0000256" key="2">
    <source>
        <dbReference type="ARBA" id="ARBA00010992"/>
    </source>
</evidence>
<feature type="transmembrane region" description="Helical" evidence="8">
    <location>
        <begin position="414"/>
        <end position="433"/>
    </location>
</feature>
<dbReference type="InterPro" id="IPR050360">
    <property type="entry name" value="MFS_Sugar_Transporters"/>
</dbReference>
<dbReference type="InterPro" id="IPR003663">
    <property type="entry name" value="Sugar/inositol_transpt"/>
</dbReference>
<evidence type="ECO:0000256" key="5">
    <source>
        <dbReference type="ARBA" id="ARBA00022989"/>
    </source>
</evidence>
<sequence>MVHDAKTPNWKAETPDEAISHKEFINNIPESTIEYDHVGPAGIFRSPYVFGAALLASFGGFSFGYDQGVISLILVMPQFHDTFPETAPGHSRYGFNVGFMTGMLELGAFIGCIFFPYLADRVSRKWGLTVATVFFCIGAIIQTAAHNYESLVAGRFIGDIGVGTLAMSAPLYISEIAPPNLRGSLLVLEAISIVIGAIIAHWITYGTRAIAGEWAFRLPFLLQMLPAVLVGGGIHFFPFSPRWLAMRDRYEDSLHSLAKLRRLPPSDSLVQIEWKGILSEVRFQQEMLRREHPDSGALKAECLQWFDLFRPKYFKRTLIAIAIPFFQQFSGINAFVYYAPTFFTALGQSYDMTLILSGMVNICQLVAGIPTFLYLDKMGRRKLAIFGGFAMGVPHIIMAGIVGKFSSSWDRHPGMGWFGVALIYIYVLCYAGSYGPLAWTLPAEVFPNSKRAKGVGLATATIWLANFIIGVVVPEMVIKIGWGTYLFFGLFCFAAGIFSFFFVPETSNKSLEQIAAVFGDNLVKEEKELRQRIAEEVFAGSNTGTDIKVQVGRIDGRFLLYD</sequence>
<dbReference type="EMBL" id="ML994641">
    <property type="protein sequence ID" value="KAF2183722.1"/>
    <property type="molecule type" value="Genomic_DNA"/>
</dbReference>
<keyword evidence="11" id="KW-1185">Reference proteome</keyword>
<keyword evidence="4 8" id="KW-0812">Transmembrane</keyword>
<evidence type="ECO:0000313" key="10">
    <source>
        <dbReference type="EMBL" id="KAF2183722.1"/>
    </source>
</evidence>
<evidence type="ECO:0000313" key="11">
    <source>
        <dbReference type="Proteomes" id="UP000800200"/>
    </source>
</evidence>
<accession>A0A6A6DZ98</accession>
<dbReference type="SUPFAM" id="SSF103473">
    <property type="entry name" value="MFS general substrate transporter"/>
    <property type="match status" value="1"/>
</dbReference>
<reference evidence="10" key="1">
    <citation type="journal article" date="2020" name="Stud. Mycol.">
        <title>101 Dothideomycetes genomes: a test case for predicting lifestyles and emergence of pathogens.</title>
        <authorList>
            <person name="Haridas S."/>
            <person name="Albert R."/>
            <person name="Binder M."/>
            <person name="Bloem J."/>
            <person name="Labutti K."/>
            <person name="Salamov A."/>
            <person name="Andreopoulos B."/>
            <person name="Baker S."/>
            <person name="Barry K."/>
            <person name="Bills G."/>
            <person name="Bluhm B."/>
            <person name="Cannon C."/>
            <person name="Castanera R."/>
            <person name="Culley D."/>
            <person name="Daum C."/>
            <person name="Ezra D."/>
            <person name="Gonzalez J."/>
            <person name="Henrissat B."/>
            <person name="Kuo A."/>
            <person name="Liang C."/>
            <person name="Lipzen A."/>
            <person name="Lutzoni F."/>
            <person name="Magnuson J."/>
            <person name="Mondo S."/>
            <person name="Nolan M."/>
            <person name="Ohm R."/>
            <person name="Pangilinan J."/>
            <person name="Park H.-J."/>
            <person name="Ramirez L."/>
            <person name="Alfaro M."/>
            <person name="Sun H."/>
            <person name="Tritt A."/>
            <person name="Yoshinaga Y."/>
            <person name="Zwiers L.-H."/>
            <person name="Turgeon B."/>
            <person name="Goodwin S."/>
            <person name="Spatafora J."/>
            <person name="Crous P."/>
            <person name="Grigoriev I."/>
        </authorList>
    </citation>
    <scope>NUCLEOTIDE SEQUENCE</scope>
    <source>
        <strain evidence="10">CBS 207.26</strain>
    </source>
</reference>
<dbReference type="AlphaFoldDB" id="A0A6A6DZ98"/>
<evidence type="ECO:0000256" key="3">
    <source>
        <dbReference type="ARBA" id="ARBA00022448"/>
    </source>
</evidence>
<keyword evidence="5 8" id="KW-1133">Transmembrane helix</keyword>
<dbReference type="InterPro" id="IPR005828">
    <property type="entry name" value="MFS_sugar_transport-like"/>
</dbReference>
<proteinExistence type="inferred from homology"/>
<evidence type="ECO:0000256" key="8">
    <source>
        <dbReference type="SAM" id="Phobius"/>
    </source>
</evidence>
<dbReference type="InterPro" id="IPR036259">
    <property type="entry name" value="MFS_trans_sf"/>
</dbReference>
<feature type="transmembrane region" description="Helical" evidence="8">
    <location>
        <begin position="95"/>
        <end position="119"/>
    </location>
</feature>
<feature type="transmembrane region" description="Helical" evidence="8">
    <location>
        <begin position="318"/>
        <end position="340"/>
    </location>
</feature>
<name>A0A6A6DZ98_9PEZI</name>
<dbReference type="PROSITE" id="PS00216">
    <property type="entry name" value="SUGAR_TRANSPORT_1"/>
    <property type="match status" value="1"/>
</dbReference>
<dbReference type="FunFam" id="1.20.1250.20:FF:000026">
    <property type="entry name" value="MFS quinate transporter QutD"/>
    <property type="match status" value="1"/>
</dbReference>
<feature type="domain" description="Major facilitator superfamily (MFS) profile" evidence="9">
    <location>
        <begin position="52"/>
        <end position="507"/>
    </location>
</feature>
<feature type="transmembrane region" description="Helical" evidence="8">
    <location>
        <begin position="454"/>
        <end position="473"/>
    </location>
</feature>
<keyword evidence="3 7" id="KW-0813">Transport</keyword>
<dbReference type="Pfam" id="PF00083">
    <property type="entry name" value="Sugar_tr"/>
    <property type="match status" value="1"/>
</dbReference>
<dbReference type="NCBIfam" id="TIGR00879">
    <property type="entry name" value="SP"/>
    <property type="match status" value="1"/>
</dbReference>
<feature type="transmembrane region" description="Helical" evidence="8">
    <location>
        <begin position="383"/>
        <end position="402"/>
    </location>
</feature>
<dbReference type="PANTHER" id="PTHR48022:SF14">
    <property type="entry name" value="MAJOR FACILITATOR SUPERFAMILY (MFS) PROFILE DOMAIN-CONTAINING PROTEIN-RELATED"/>
    <property type="match status" value="1"/>
</dbReference>
<dbReference type="Proteomes" id="UP000800200">
    <property type="component" value="Unassembled WGS sequence"/>
</dbReference>
<dbReference type="GO" id="GO:0005351">
    <property type="term" value="F:carbohydrate:proton symporter activity"/>
    <property type="evidence" value="ECO:0007669"/>
    <property type="project" value="TreeGrafter"/>
</dbReference>
<dbReference type="Gene3D" id="1.20.1250.20">
    <property type="entry name" value="MFS general substrate transporter like domains"/>
    <property type="match status" value="1"/>
</dbReference>
<feature type="transmembrane region" description="Helical" evidence="8">
    <location>
        <begin position="485"/>
        <end position="503"/>
    </location>
</feature>
<feature type="transmembrane region" description="Helical" evidence="8">
    <location>
        <begin position="216"/>
        <end position="239"/>
    </location>
</feature>
<comment type="similarity">
    <text evidence="2 7">Belongs to the major facilitator superfamily. Sugar transporter (TC 2.A.1.1) family.</text>
</comment>
<evidence type="ECO:0000256" key="1">
    <source>
        <dbReference type="ARBA" id="ARBA00004141"/>
    </source>
</evidence>
<gene>
    <name evidence="10" type="ORF">K469DRAFT_667988</name>
</gene>
<feature type="transmembrane region" description="Helical" evidence="8">
    <location>
        <begin position="126"/>
        <end position="145"/>
    </location>
</feature>
<comment type="subcellular location">
    <subcellularLocation>
        <location evidence="1">Membrane</location>
        <topology evidence="1">Multi-pass membrane protein</topology>
    </subcellularLocation>
</comment>
<dbReference type="PANTHER" id="PTHR48022">
    <property type="entry name" value="PLASTIDIC GLUCOSE TRANSPORTER 4"/>
    <property type="match status" value="1"/>
</dbReference>
<evidence type="ECO:0000259" key="9">
    <source>
        <dbReference type="PROSITE" id="PS50850"/>
    </source>
</evidence>
<dbReference type="PROSITE" id="PS50850">
    <property type="entry name" value="MFS"/>
    <property type="match status" value="1"/>
</dbReference>
<keyword evidence="6 8" id="KW-0472">Membrane</keyword>
<dbReference type="InterPro" id="IPR020846">
    <property type="entry name" value="MFS_dom"/>
</dbReference>
<dbReference type="OrthoDB" id="8120565at2759"/>
<evidence type="ECO:0000256" key="4">
    <source>
        <dbReference type="ARBA" id="ARBA00022692"/>
    </source>
</evidence>
<protein>
    <submittedName>
        <fullName evidence="10">General substrate transporter</fullName>
    </submittedName>
</protein>
<evidence type="ECO:0000256" key="7">
    <source>
        <dbReference type="RuleBase" id="RU003346"/>
    </source>
</evidence>
<feature type="transmembrane region" description="Helical" evidence="8">
    <location>
        <begin position="48"/>
        <end position="75"/>
    </location>
</feature>
<evidence type="ECO:0000256" key="6">
    <source>
        <dbReference type="ARBA" id="ARBA00023136"/>
    </source>
</evidence>
<dbReference type="GO" id="GO:0016020">
    <property type="term" value="C:membrane"/>
    <property type="evidence" value="ECO:0007669"/>
    <property type="project" value="UniProtKB-SubCell"/>
</dbReference>